<evidence type="ECO:0000259" key="1">
    <source>
        <dbReference type="Pfam" id="PF13302"/>
    </source>
</evidence>
<gene>
    <name evidence="2" type="ORF">GCM10011613_33290</name>
</gene>
<dbReference type="InterPro" id="IPR000182">
    <property type="entry name" value="GNAT_dom"/>
</dbReference>
<dbReference type="Gene3D" id="3.40.630.30">
    <property type="match status" value="1"/>
</dbReference>
<evidence type="ECO:0000313" key="2">
    <source>
        <dbReference type="EMBL" id="GGY85718.1"/>
    </source>
</evidence>
<feature type="domain" description="N-acetyltransferase" evidence="1">
    <location>
        <begin position="14"/>
        <end position="152"/>
    </location>
</feature>
<protein>
    <submittedName>
        <fullName evidence="2">N-acetyltransferase</fullName>
    </submittedName>
</protein>
<keyword evidence="3" id="KW-1185">Reference proteome</keyword>
<reference evidence="3" key="1">
    <citation type="journal article" date="2019" name="Int. J. Syst. Evol. Microbiol.">
        <title>The Global Catalogue of Microorganisms (GCM) 10K type strain sequencing project: providing services to taxonomists for standard genome sequencing and annotation.</title>
        <authorList>
            <consortium name="The Broad Institute Genomics Platform"/>
            <consortium name="The Broad Institute Genome Sequencing Center for Infectious Disease"/>
            <person name="Wu L."/>
            <person name="Ma J."/>
        </authorList>
    </citation>
    <scope>NUCLEOTIDE SEQUENCE [LARGE SCALE GENOMIC DNA]</scope>
    <source>
        <strain evidence="3">KCTC 32239</strain>
    </source>
</reference>
<sequence length="195" mass="22236">MTFTPLVLEGNLVRLEPLSHEHKSGLCDAICDGELWKLFVTLVPHPNDLDVFFDNAQTLFEQGDGLTFAIIDKHNTKVVGSTRFMKANLANKRVEIGYSFLGKSWQKTLFNTEAKLLLLTHAFENLNFNRVEFLTDYLNSTSRQAILRLGAKEEGILRSHMVMPDGRVRDSVLYSIVKHEWPGVKQNLLYKLASR</sequence>
<dbReference type="SUPFAM" id="SSF55729">
    <property type="entry name" value="Acyl-CoA N-acyltransferases (Nat)"/>
    <property type="match status" value="1"/>
</dbReference>
<organism evidence="2 3">
    <name type="scientific">Cellvibrio zantedeschiae</name>
    <dbReference type="NCBI Taxonomy" id="1237077"/>
    <lineage>
        <taxon>Bacteria</taxon>
        <taxon>Pseudomonadati</taxon>
        <taxon>Pseudomonadota</taxon>
        <taxon>Gammaproteobacteria</taxon>
        <taxon>Cellvibrionales</taxon>
        <taxon>Cellvibrionaceae</taxon>
        <taxon>Cellvibrio</taxon>
    </lineage>
</organism>
<evidence type="ECO:0000313" key="3">
    <source>
        <dbReference type="Proteomes" id="UP000619761"/>
    </source>
</evidence>
<dbReference type="Proteomes" id="UP000619761">
    <property type="component" value="Unassembled WGS sequence"/>
</dbReference>
<dbReference type="EMBL" id="BMYZ01000004">
    <property type="protein sequence ID" value="GGY85718.1"/>
    <property type="molecule type" value="Genomic_DNA"/>
</dbReference>
<accession>A0ABQ3BA82</accession>
<dbReference type="InterPro" id="IPR016181">
    <property type="entry name" value="Acyl_CoA_acyltransferase"/>
</dbReference>
<comment type="caution">
    <text evidence="2">The sequence shown here is derived from an EMBL/GenBank/DDBJ whole genome shotgun (WGS) entry which is preliminary data.</text>
</comment>
<dbReference type="Pfam" id="PF13302">
    <property type="entry name" value="Acetyltransf_3"/>
    <property type="match status" value="1"/>
</dbReference>
<name>A0ABQ3BA82_9GAMM</name>
<dbReference type="PANTHER" id="PTHR43610:SF1">
    <property type="entry name" value="N-ACETYLTRANSFERASE DOMAIN-CONTAINING PROTEIN"/>
    <property type="match status" value="1"/>
</dbReference>
<dbReference type="RefSeq" id="WP_189420692.1">
    <property type="nucleotide sequence ID" value="NZ_BMYZ01000004.1"/>
</dbReference>
<proteinExistence type="predicted"/>
<dbReference type="PANTHER" id="PTHR43610">
    <property type="entry name" value="BLL6696 PROTEIN"/>
    <property type="match status" value="1"/>
</dbReference>